<dbReference type="AlphaFoldDB" id="A0A399R5K5"/>
<name>A0A399R5K5_9PROT</name>
<accession>A0A399R5K5</accession>
<keyword evidence="3" id="KW-1185">Reference proteome</keyword>
<dbReference type="EMBL" id="QWFX01000016">
    <property type="protein sequence ID" value="RIJ26598.1"/>
    <property type="molecule type" value="Genomic_DNA"/>
</dbReference>
<evidence type="ECO:0000256" key="1">
    <source>
        <dbReference type="SAM" id="SignalP"/>
    </source>
</evidence>
<sequence>MIRRLAAIVAMAAISLPAHAWKNYSSTDKFDTECRQPNKGVGCIIEAEQVYVRPSTEGAAPKKLSLVKHFIPDEETLIPILERQGTTGPAYEKFAQDNLGFGKNNYLYYIARQTVLTGIADDQGNILLPAEYRWAYPVSDKLAYVQRVDLQYGYVTLDGTASFTPTSFYWSHINQHYGKKPDQPAVVRFEGPTNSDGLKSYFFPGPTGEFDLTLDRVVERREPDKGNDYYVFNNNLYAFPVRAEDGSEFSVYVDPFKLEIDHLGPQLTIMAIGHSLDNKPPNQWTRLSPKSYEELDRLARSSGTDFVNMPLEKRGTLASGHGVFNGDIYVPLSLEDGTPVELKDGAVGMVPLYVNDHMDISVSGVRGWLVVYGEGPDRYYRFITHVVGGPEFKEPLAGNVNELAPINVNLYAVNALKLADVWVGSMDEGLYRDMFRGQNPDDIPSMPLHAAVRFFEDPDLGAAGGISDWYTLGASGEDAYVRQTAEHRNPQFYKSSPDDPQTLVTEEIIKQARALFEEKYDSRMGREYPEQWAAVRAERLAKSQREKADEILANGYEIQFNDVFYTVARTQGGKYLQAYWNRYKQLPNEADASDICSRFGYNSRECGTVWRWAQAMYEGRAQAERVAAEEYARKAYRHPIFDWKPDYRPPPNYQGRCYILGDGTEKCFYD</sequence>
<feature type="chain" id="PRO_5017436024" description="YARHG domain-containing protein" evidence="1">
    <location>
        <begin position="21"/>
        <end position="670"/>
    </location>
</feature>
<proteinExistence type="predicted"/>
<dbReference type="Proteomes" id="UP000266385">
    <property type="component" value="Unassembled WGS sequence"/>
</dbReference>
<evidence type="ECO:0008006" key="4">
    <source>
        <dbReference type="Google" id="ProtNLM"/>
    </source>
</evidence>
<dbReference type="OrthoDB" id="7620599at2"/>
<organism evidence="2 3">
    <name type="scientific">Henriciella mobilis</name>
    <dbReference type="NCBI Taxonomy" id="2305467"/>
    <lineage>
        <taxon>Bacteria</taxon>
        <taxon>Pseudomonadati</taxon>
        <taxon>Pseudomonadota</taxon>
        <taxon>Alphaproteobacteria</taxon>
        <taxon>Hyphomonadales</taxon>
        <taxon>Hyphomonadaceae</taxon>
        <taxon>Henriciella</taxon>
    </lineage>
</organism>
<feature type="signal peptide" evidence="1">
    <location>
        <begin position="1"/>
        <end position="20"/>
    </location>
</feature>
<evidence type="ECO:0000313" key="2">
    <source>
        <dbReference type="EMBL" id="RIJ26598.1"/>
    </source>
</evidence>
<gene>
    <name evidence="2" type="ORF">D1223_16695</name>
</gene>
<evidence type="ECO:0000313" key="3">
    <source>
        <dbReference type="Proteomes" id="UP000266385"/>
    </source>
</evidence>
<keyword evidence="1" id="KW-0732">Signal</keyword>
<comment type="caution">
    <text evidence="2">The sequence shown here is derived from an EMBL/GenBank/DDBJ whole genome shotgun (WGS) entry which is preliminary data.</text>
</comment>
<reference evidence="2 3" key="1">
    <citation type="submission" date="2018-08" db="EMBL/GenBank/DDBJ databases">
        <title>Henriciella mobilis sp. nov., isolated from seawater.</title>
        <authorList>
            <person name="Cheng H."/>
            <person name="Wu Y.-H."/>
            <person name="Xu X.-W."/>
            <person name="Guo L.-L."/>
        </authorList>
    </citation>
    <scope>NUCLEOTIDE SEQUENCE [LARGE SCALE GENOMIC DNA]</scope>
    <source>
        <strain evidence="2 3">JN25</strain>
    </source>
</reference>
<protein>
    <recommendedName>
        <fullName evidence="4">YARHG domain-containing protein</fullName>
    </recommendedName>
</protein>
<dbReference type="RefSeq" id="WP_119377491.1">
    <property type="nucleotide sequence ID" value="NZ_QWFX01000016.1"/>
</dbReference>